<evidence type="ECO:0000256" key="2">
    <source>
        <dbReference type="ARBA" id="ARBA00022679"/>
    </source>
</evidence>
<gene>
    <name evidence="4" type="ORF">S12H4_05815</name>
</gene>
<keyword evidence="2" id="KW-0808">Transferase</keyword>
<dbReference type="EMBL" id="BARW01001968">
    <property type="protein sequence ID" value="GAI65948.1"/>
    <property type="molecule type" value="Genomic_DNA"/>
</dbReference>
<reference evidence="4" key="1">
    <citation type="journal article" date="2014" name="Front. Microbiol.">
        <title>High frequency of phylogenetically diverse reductive dehalogenase-homologous genes in deep subseafloor sedimentary metagenomes.</title>
        <authorList>
            <person name="Kawai M."/>
            <person name="Futagami T."/>
            <person name="Toyoda A."/>
            <person name="Takaki Y."/>
            <person name="Nishi S."/>
            <person name="Hori S."/>
            <person name="Arai W."/>
            <person name="Tsubouchi T."/>
            <person name="Morono Y."/>
            <person name="Uchiyama I."/>
            <person name="Ito T."/>
            <person name="Fujiyama A."/>
            <person name="Inagaki F."/>
            <person name="Takami H."/>
        </authorList>
    </citation>
    <scope>NUCLEOTIDE SEQUENCE</scope>
    <source>
        <strain evidence="4">Expedition CK06-06</strain>
    </source>
</reference>
<evidence type="ECO:0000256" key="1">
    <source>
        <dbReference type="ARBA" id="ARBA00022603"/>
    </source>
</evidence>
<dbReference type="AlphaFoldDB" id="X1QCK6"/>
<proteinExistence type="predicted"/>
<accession>X1QCK6</accession>
<keyword evidence="1" id="KW-0489">Methyltransferase</keyword>
<sequence length="79" mass="8857">MDTVKSRLEKDLDEWQQSVDIARYFIKTFSAESATVLDPCAGTGTFLVAALLEGRNAYGYEQDPEHYQIALARISKGKQ</sequence>
<dbReference type="PRINTS" id="PR00508">
    <property type="entry name" value="S21N4MTFRASE"/>
</dbReference>
<protein>
    <recommendedName>
        <fullName evidence="3">DNA methylase N-4/N-6 domain-containing protein</fullName>
    </recommendedName>
</protein>
<dbReference type="InterPro" id="IPR029063">
    <property type="entry name" value="SAM-dependent_MTases_sf"/>
</dbReference>
<comment type="caution">
    <text evidence="4">The sequence shown here is derived from an EMBL/GenBank/DDBJ whole genome shotgun (WGS) entry which is preliminary data.</text>
</comment>
<organism evidence="4">
    <name type="scientific">marine sediment metagenome</name>
    <dbReference type="NCBI Taxonomy" id="412755"/>
    <lineage>
        <taxon>unclassified sequences</taxon>
        <taxon>metagenomes</taxon>
        <taxon>ecological metagenomes</taxon>
    </lineage>
</organism>
<dbReference type="Gene3D" id="3.40.50.150">
    <property type="entry name" value="Vaccinia Virus protein VP39"/>
    <property type="match status" value="1"/>
</dbReference>
<feature type="domain" description="DNA methylase N-4/N-6" evidence="3">
    <location>
        <begin position="16"/>
        <end position="70"/>
    </location>
</feature>
<dbReference type="InterPro" id="IPR002941">
    <property type="entry name" value="DNA_methylase_N4/N6"/>
</dbReference>
<name>X1QCK6_9ZZZZ</name>
<dbReference type="GO" id="GO:0008170">
    <property type="term" value="F:N-methyltransferase activity"/>
    <property type="evidence" value="ECO:0007669"/>
    <property type="project" value="InterPro"/>
</dbReference>
<dbReference type="GO" id="GO:0032259">
    <property type="term" value="P:methylation"/>
    <property type="evidence" value="ECO:0007669"/>
    <property type="project" value="UniProtKB-KW"/>
</dbReference>
<dbReference type="InterPro" id="IPR001091">
    <property type="entry name" value="RM_Methyltransferase"/>
</dbReference>
<dbReference type="GO" id="GO:0003677">
    <property type="term" value="F:DNA binding"/>
    <property type="evidence" value="ECO:0007669"/>
    <property type="project" value="InterPro"/>
</dbReference>
<evidence type="ECO:0000313" key="4">
    <source>
        <dbReference type="EMBL" id="GAI65948.1"/>
    </source>
</evidence>
<dbReference type="SUPFAM" id="SSF53335">
    <property type="entry name" value="S-adenosyl-L-methionine-dependent methyltransferases"/>
    <property type="match status" value="1"/>
</dbReference>
<evidence type="ECO:0000259" key="3">
    <source>
        <dbReference type="Pfam" id="PF01555"/>
    </source>
</evidence>
<dbReference type="Pfam" id="PF01555">
    <property type="entry name" value="N6_N4_Mtase"/>
    <property type="match status" value="1"/>
</dbReference>